<sequence>MHQQLGSDMVTSPSFSDMKHHVPNEGINVEASAQPGQVGIRIACMRCAGELISTPTTQCLASAEHMCERLFFWKWAAQGDPCHRFRRGKKKSLTKIRSNRPTAATTTYVVLDWASKNSARLKGPQFIPHELNLTHSPRMGIIISISSPGPCCVSTVFPLLHRLQRAQAQVLFVRSGQASKTASHPSSQMTTSSSIFERAQTSQCCSVLTVTYSLVAKWYPSHRKTPVAALLHLPAAWSPQVRYLLKVTYPPICVGHVNWSLSQEL</sequence>
<feature type="region of interest" description="Disordered" evidence="1">
    <location>
        <begin position="1"/>
        <end position="22"/>
    </location>
</feature>
<dbReference type="Proteomes" id="UP000011086">
    <property type="component" value="Unassembled WGS sequence"/>
</dbReference>
<name>A0AA97PQX3_PYRO3</name>
<accession>A0AA97PQX3</accession>
<organism evidence="2">
    <name type="scientific">Pyricularia oryzae (strain Y34)</name>
    <name type="common">Rice blast fungus</name>
    <name type="synonym">Magnaporthe oryzae</name>
    <dbReference type="NCBI Taxonomy" id="1143189"/>
    <lineage>
        <taxon>Eukaryota</taxon>
        <taxon>Fungi</taxon>
        <taxon>Dikarya</taxon>
        <taxon>Ascomycota</taxon>
        <taxon>Pezizomycotina</taxon>
        <taxon>Sordariomycetes</taxon>
        <taxon>Sordariomycetidae</taxon>
        <taxon>Magnaporthales</taxon>
        <taxon>Pyriculariaceae</taxon>
        <taxon>Pyricularia</taxon>
    </lineage>
</organism>
<proteinExistence type="predicted"/>
<gene>
    <name evidence="2" type="ORF">OOU_Y34scaffold00140g35</name>
</gene>
<dbReference type="EMBL" id="JH793818">
    <property type="protein sequence ID" value="ELQ43627.1"/>
    <property type="molecule type" value="Genomic_DNA"/>
</dbReference>
<protein>
    <submittedName>
        <fullName evidence="2">Uncharacterized protein</fullName>
    </submittedName>
</protein>
<evidence type="ECO:0000256" key="1">
    <source>
        <dbReference type="SAM" id="MobiDB-lite"/>
    </source>
</evidence>
<feature type="compositionally biased region" description="Polar residues" evidence="1">
    <location>
        <begin position="1"/>
        <end position="15"/>
    </location>
</feature>
<reference evidence="2" key="1">
    <citation type="journal article" date="2012" name="PLoS Genet.">
        <title>Comparative analysis of the genomes of two field isolates of the rice blast fungus Magnaporthe oryzae.</title>
        <authorList>
            <person name="Xue M."/>
            <person name="Yang J."/>
            <person name="Li Z."/>
            <person name="Hu S."/>
            <person name="Yao N."/>
            <person name="Dean R.A."/>
            <person name="Zhao W."/>
            <person name="Shen M."/>
            <person name="Zhang H."/>
            <person name="Li C."/>
            <person name="Liu L."/>
            <person name="Cao L."/>
            <person name="Xu X."/>
            <person name="Xing Y."/>
            <person name="Hsiang T."/>
            <person name="Zhang Z."/>
            <person name="Xu J.R."/>
            <person name="Peng Y.L."/>
        </authorList>
    </citation>
    <scope>NUCLEOTIDE SEQUENCE</scope>
    <source>
        <strain evidence="2">Y34</strain>
    </source>
</reference>
<dbReference type="AlphaFoldDB" id="A0AA97PQX3"/>
<evidence type="ECO:0000313" key="2">
    <source>
        <dbReference type="EMBL" id="ELQ43627.1"/>
    </source>
</evidence>